<evidence type="ECO:0000313" key="4">
    <source>
        <dbReference type="Proteomes" id="UP000000445"/>
    </source>
</evidence>
<dbReference type="RefSeq" id="WP_015920238.1">
    <property type="nucleotide sequence ID" value="NC_011978.1"/>
</dbReference>
<dbReference type="InterPro" id="IPR036866">
    <property type="entry name" value="RibonucZ/Hydroxyglut_hydro"/>
</dbReference>
<dbReference type="SMART" id="SM00849">
    <property type="entry name" value="Lactamase_B"/>
    <property type="match status" value="1"/>
</dbReference>
<dbReference type="PANTHER" id="PTHR43717:SF1">
    <property type="entry name" value="ANAEROBIC NITRIC OXIDE REDUCTASE FLAVORUBREDOXIN"/>
    <property type="match status" value="1"/>
</dbReference>
<protein>
    <submittedName>
        <fullName evidence="3">Flavodoxin/nitric oxide synthase</fullName>
    </submittedName>
</protein>
<reference evidence="3 4" key="1">
    <citation type="journal article" date="2009" name="Biosci. Biotechnol. Biochem.">
        <title>WeGAS: a web-based microbial genome annotation system.</title>
        <authorList>
            <person name="Lee D."/>
            <person name="Seo H."/>
            <person name="Park C."/>
            <person name="Park K."/>
        </authorList>
    </citation>
    <scope>NUCLEOTIDE SEQUENCE [LARGE SCALE GENOMIC DNA]</scope>
    <source>
        <strain evidence="4">ATCC 49049 / DSM 4359 / NBRC 107923 / NS-E</strain>
    </source>
</reference>
<dbReference type="HOGENOM" id="CLU_1155959_0_0_0"/>
<dbReference type="InterPro" id="IPR045761">
    <property type="entry name" value="ODP_dom"/>
</dbReference>
<dbReference type="eggNOG" id="COG0426">
    <property type="taxonomic scope" value="Bacteria"/>
</dbReference>
<evidence type="ECO:0000256" key="1">
    <source>
        <dbReference type="SAM" id="MobiDB-lite"/>
    </source>
</evidence>
<dbReference type="Proteomes" id="UP000000445">
    <property type="component" value="Chromosome"/>
</dbReference>
<proteinExistence type="predicted"/>
<keyword evidence="4" id="KW-1185">Reference proteome</keyword>
<name>B9KAL9_THENN</name>
<dbReference type="AlphaFoldDB" id="B9KAL9"/>
<dbReference type="STRING" id="309803.CTN_1826"/>
<evidence type="ECO:0000313" key="3">
    <source>
        <dbReference type="EMBL" id="ACM24002.1"/>
    </source>
</evidence>
<feature type="compositionally biased region" description="Basic and acidic residues" evidence="1">
    <location>
        <begin position="215"/>
        <end position="240"/>
    </location>
</feature>
<dbReference type="Pfam" id="PF19583">
    <property type="entry name" value="ODP"/>
    <property type="match status" value="1"/>
</dbReference>
<dbReference type="SUPFAM" id="SSF56281">
    <property type="entry name" value="Metallo-hydrolase/oxidoreductase"/>
    <property type="match status" value="1"/>
</dbReference>
<sequence>MPKVWTEKVFDDPEIYILRIDDDRIKYFEAVWEISEGISYNAYLVKLGSANVLIDGWKRNYTEEFIETLSSLIDPKKITHIVVNHTEPDHSGTLPETLKVIGHDAEILASNFGKRLLEGFYGIKNVSVVSDGEEKEIGGRTFKFVMAPWLHWPDTMVTYLDGILFGCDVGGGILPSFHSGRLERRSGERIPSLRHKIHRHCNRTLQKLHSGGSRETLRTRHKSDTSGTRADMEKGSGKTS</sequence>
<dbReference type="EMBL" id="CP000916">
    <property type="protein sequence ID" value="ACM24002.1"/>
    <property type="molecule type" value="Genomic_DNA"/>
</dbReference>
<dbReference type="Gene3D" id="3.60.15.10">
    <property type="entry name" value="Ribonuclease Z/Hydroxyacylglutathione hydrolase-like"/>
    <property type="match status" value="1"/>
</dbReference>
<dbReference type="PANTHER" id="PTHR43717">
    <property type="entry name" value="ANAEROBIC NITRIC OXIDE REDUCTASE FLAVORUBREDOXIN"/>
    <property type="match status" value="1"/>
</dbReference>
<feature type="domain" description="Metallo-beta-lactamase" evidence="2">
    <location>
        <begin position="39"/>
        <end position="212"/>
    </location>
</feature>
<evidence type="ECO:0000259" key="2">
    <source>
        <dbReference type="SMART" id="SM00849"/>
    </source>
</evidence>
<feature type="region of interest" description="Disordered" evidence="1">
    <location>
        <begin position="209"/>
        <end position="240"/>
    </location>
</feature>
<dbReference type="KEGG" id="tna:CTN_1826"/>
<gene>
    <name evidence="3" type="ordered locus">CTN_1826</name>
</gene>
<organism evidence="3 4">
    <name type="scientific">Thermotoga neapolitana (strain ATCC 49049 / DSM 4359 / NBRC 107923 / NS-E)</name>
    <dbReference type="NCBI Taxonomy" id="309803"/>
    <lineage>
        <taxon>Bacteria</taxon>
        <taxon>Thermotogati</taxon>
        <taxon>Thermotogota</taxon>
        <taxon>Thermotogae</taxon>
        <taxon>Thermotogales</taxon>
        <taxon>Thermotogaceae</taxon>
        <taxon>Thermotoga</taxon>
    </lineage>
</organism>
<accession>B9KAL9</accession>
<dbReference type="InterPro" id="IPR001279">
    <property type="entry name" value="Metallo-B-lactamas"/>
</dbReference>
<dbReference type="CDD" id="cd07709">
    <property type="entry name" value="flavodiiron_proteins_MBL-fold"/>
    <property type="match status" value="1"/>
</dbReference>